<dbReference type="InterPro" id="IPR003746">
    <property type="entry name" value="DUF167"/>
</dbReference>
<evidence type="ECO:0000313" key="4">
    <source>
        <dbReference type="Proteomes" id="UP000276254"/>
    </source>
</evidence>
<sequence>MNLPFYWWEGNVLVINILGRPSASRDAIGKSRGAQLKISVTAAPELGQATDHMVRYLAGQFGVSRSAIEVVFGRFNVNKQLRIKAPTKLPAIIGRRVCCSGAFLLFRGVVLACRQIPETRLSYIWAMRSGLLHVFRYFGSESVVSGFLPGKGDGKPSFPSLGISLLFYVLAQLGGDKLGDLFHELNGHRDSVLEKTVACVTAKRIFIIGFALTIAACDSSAKGPDPELARLPVQQLLQKLETSHDLDDKRIALA</sequence>
<dbReference type="SMART" id="SM01152">
    <property type="entry name" value="DUF167"/>
    <property type="match status" value="1"/>
</dbReference>
<accession>A0A494TQU8</accession>
<dbReference type="EMBL" id="CP032829">
    <property type="protein sequence ID" value="AYJ87838.1"/>
    <property type="molecule type" value="Genomic_DNA"/>
</dbReference>
<dbReference type="InterPro" id="IPR036591">
    <property type="entry name" value="YggU-like_sf"/>
</dbReference>
<evidence type="ECO:0000256" key="2">
    <source>
        <dbReference type="HAMAP-Rule" id="MF_00634"/>
    </source>
</evidence>
<dbReference type="AlphaFoldDB" id="A0A494TQU8"/>
<dbReference type="Gene3D" id="3.30.1200.10">
    <property type="entry name" value="YggU-like"/>
    <property type="match status" value="1"/>
</dbReference>
<dbReference type="Pfam" id="PF02594">
    <property type="entry name" value="DUF167"/>
    <property type="match status" value="1"/>
</dbReference>
<dbReference type="Proteomes" id="UP000276254">
    <property type="component" value="Chromosome"/>
</dbReference>
<reference evidence="3 4" key="1">
    <citation type="submission" date="2018-09" db="EMBL/GenBank/DDBJ databases">
        <title>Sphingomonas peninsula sp. nov., isolated from fildes peninsula, Antarctic soil.</title>
        <authorList>
            <person name="Yingchao G."/>
        </authorList>
    </citation>
    <scope>NUCLEOTIDE SEQUENCE [LARGE SCALE GENOMIC DNA]</scope>
    <source>
        <strain evidence="3 4">YZ-8</strain>
    </source>
</reference>
<dbReference type="SUPFAM" id="SSF69786">
    <property type="entry name" value="YggU-like"/>
    <property type="match status" value="1"/>
</dbReference>
<organism evidence="3 4">
    <name type="scientific">Sphingomonas paeninsulae</name>
    <dbReference type="NCBI Taxonomy" id="2319844"/>
    <lineage>
        <taxon>Bacteria</taxon>
        <taxon>Pseudomonadati</taxon>
        <taxon>Pseudomonadota</taxon>
        <taxon>Alphaproteobacteria</taxon>
        <taxon>Sphingomonadales</taxon>
        <taxon>Sphingomonadaceae</taxon>
        <taxon>Sphingomonas</taxon>
    </lineage>
</organism>
<name>A0A494TQU8_SPHPE</name>
<dbReference type="KEGG" id="spha:D3Y57_08265"/>
<dbReference type="HAMAP" id="MF_00634">
    <property type="entry name" value="UPF0235"/>
    <property type="match status" value="1"/>
</dbReference>
<gene>
    <name evidence="3" type="ORF">D3Y57_08265</name>
</gene>
<comment type="similarity">
    <text evidence="1 2">Belongs to the UPF0235 family.</text>
</comment>
<dbReference type="NCBIfam" id="TIGR00251">
    <property type="entry name" value="DUF167 family protein"/>
    <property type="match status" value="1"/>
</dbReference>
<protein>
    <recommendedName>
        <fullName evidence="2">UPF0235 protein D3Y57_08265</fullName>
    </recommendedName>
</protein>
<evidence type="ECO:0000256" key="1">
    <source>
        <dbReference type="ARBA" id="ARBA00010364"/>
    </source>
</evidence>
<proteinExistence type="inferred from homology"/>
<evidence type="ECO:0000313" key="3">
    <source>
        <dbReference type="EMBL" id="AYJ87838.1"/>
    </source>
</evidence>
<dbReference type="OrthoDB" id="9800587at2"/>
<keyword evidence="4" id="KW-1185">Reference proteome</keyword>